<feature type="transmembrane region" description="Helical" evidence="1">
    <location>
        <begin position="162"/>
        <end position="185"/>
    </location>
</feature>
<feature type="transmembrane region" description="Helical" evidence="1">
    <location>
        <begin position="36"/>
        <end position="60"/>
    </location>
</feature>
<dbReference type="EMBL" id="JBBAXC010000023">
    <property type="protein sequence ID" value="MEI5909303.1"/>
    <property type="molecule type" value="Genomic_DNA"/>
</dbReference>
<evidence type="ECO:0008006" key="4">
    <source>
        <dbReference type="Google" id="ProtNLM"/>
    </source>
</evidence>
<evidence type="ECO:0000256" key="1">
    <source>
        <dbReference type="SAM" id="Phobius"/>
    </source>
</evidence>
<dbReference type="Proteomes" id="UP001312865">
    <property type="component" value="Unassembled WGS sequence"/>
</dbReference>
<comment type="caution">
    <text evidence="2">The sequence shown here is derived from an EMBL/GenBank/DDBJ whole genome shotgun (WGS) entry which is preliminary data.</text>
</comment>
<accession>A0ABU8HIS2</accession>
<reference evidence="2 3" key="1">
    <citation type="journal article" date="2018" name="J. Microbiol.">
        <title>Bacillus spongiae sp. nov., isolated from sponge of Jeju Island.</title>
        <authorList>
            <person name="Lee G.E."/>
            <person name="Im W.T."/>
            <person name="Park J.S."/>
        </authorList>
    </citation>
    <scope>NUCLEOTIDE SEQUENCE [LARGE SCALE GENOMIC DNA]</scope>
    <source>
        <strain evidence="2 3">135PIL107-10</strain>
    </source>
</reference>
<dbReference type="RefSeq" id="WP_336588746.1">
    <property type="nucleotide sequence ID" value="NZ_JBBAXC010000023.1"/>
</dbReference>
<keyword evidence="1" id="KW-0472">Membrane</keyword>
<protein>
    <recommendedName>
        <fullName evidence="4">DUF4203 domain-containing protein</fullName>
    </recommendedName>
</protein>
<keyword evidence="1" id="KW-0812">Transmembrane</keyword>
<organism evidence="2 3">
    <name type="scientific">Bacillus spongiae</name>
    <dbReference type="NCBI Taxonomy" id="2683610"/>
    <lineage>
        <taxon>Bacteria</taxon>
        <taxon>Bacillati</taxon>
        <taxon>Bacillota</taxon>
        <taxon>Bacilli</taxon>
        <taxon>Bacillales</taxon>
        <taxon>Bacillaceae</taxon>
        <taxon>Bacillus</taxon>
    </lineage>
</organism>
<evidence type="ECO:0000313" key="3">
    <source>
        <dbReference type="Proteomes" id="UP001312865"/>
    </source>
</evidence>
<keyword evidence="1" id="KW-1133">Transmembrane helix</keyword>
<feature type="transmembrane region" description="Helical" evidence="1">
    <location>
        <begin position="100"/>
        <end position="121"/>
    </location>
</feature>
<gene>
    <name evidence="2" type="ORF">WAK64_19830</name>
</gene>
<proteinExistence type="predicted"/>
<evidence type="ECO:0000313" key="2">
    <source>
        <dbReference type="EMBL" id="MEI5909303.1"/>
    </source>
</evidence>
<feature type="transmembrane region" description="Helical" evidence="1">
    <location>
        <begin position="191"/>
        <end position="214"/>
    </location>
</feature>
<name>A0ABU8HIS2_9BACI</name>
<feature type="transmembrane region" description="Helical" evidence="1">
    <location>
        <begin position="66"/>
        <end position="93"/>
    </location>
</feature>
<feature type="transmembrane region" description="Helical" evidence="1">
    <location>
        <begin position="133"/>
        <end position="155"/>
    </location>
</feature>
<sequence length="219" mass="23224">MNFEEMQFTALLIVLVIAVIIAAITLILSFAKDNRICCLGGGLALGLLSAALGFLAWTAIQQTSDVFQQMFTVISVIILILITAFVSIFTLLATIKKKEFCCLGGGIAFTGIGLGIGLILSNIGQLSNDINEVLLFLLTILFLVVLIVAILVIVISLKKCQGLCCFSGVLAIAGVAFGIISSVTLEENTNIIGLLSLINPIVLLGVLGVMLYFIKNSKK</sequence>
<feature type="transmembrane region" description="Helical" evidence="1">
    <location>
        <begin position="6"/>
        <end position="29"/>
    </location>
</feature>
<keyword evidence="3" id="KW-1185">Reference proteome</keyword>